<comment type="caution">
    <text evidence="2">The sequence shown here is derived from an EMBL/GenBank/DDBJ whole genome shotgun (WGS) entry which is preliminary data.</text>
</comment>
<evidence type="ECO:0000313" key="2">
    <source>
        <dbReference type="EMBL" id="GIU34552.1"/>
    </source>
</evidence>
<dbReference type="PROSITE" id="PS51257">
    <property type="entry name" value="PROKAR_LIPOPROTEIN"/>
    <property type="match status" value="1"/>
</dbReference>
<feature type="chain" id="PRO_5046614623" description="TRL-like family protein" evidence="1">
    <location>
        <begin position="24"/>
        <end position="115"/>
    </location>
</feature>
<feature type="signal peptide" evidence="1">
    <location>
        <begin position="1"/>
        <end position="23"/>
    </location>
</feature>
<keyword evidence="3" id="KW-1185">Reference proteome</keyword>
<gene>
    <name evidence="2" type="ORF">TUM3794_01000</name>
</gene>
<evidence type="ECO:0000313" key="3">
    <source>
        <dbReference type="Proteomes" id="UP000773469"/>
    </source>
</evidence>
<reference evidence="2 3" key="1">
    <citation type="submission" date="2021-05" db="EMBL/GenBank/DDBJ databases">
        <title>Molecular characterization for Shewanella algae harboring chromosomal blaOXA-55-like strains isolated from clinical and environment sample.</title>
        <authorList>
            <person name="Ohama Y."/>
            <person name="Aoki K."/>
            <person name="Harada S."/>
            <person name="Moriya K."/>
            <person name="Ishii Y."/>
            <person name="Tateda K."/>
        </authorList>
    </citation>
    <scope>NUCLEOTIDE SEQUENCE [LARGE SCALE GENOMIC DNA]</scope>
    <source>
        <strain evidence="2 3">MBTL60-118</strain>
    </source>
</reference>
<dbReference type="EMBL" id="BPEU01000001">
    <property type="protein sequence ID" value="GIU34552.1"/>
    <property type="molecule type" value="Genomic_DNA"/>
</dbReference>
<dbReference type="RefSeq" id="WP_083250402.1">
    <property type="nucleotide sequence ID" value="NZ_BPEU01000001.1"/>
</dbReference>
<protein>
    <recommendedName>
        <fullName evidence="4">TRL-like family protein</fullName>
    </recommendedName>
</protein>
<evidence type="ECO:0008006" key="4">
    <source>
        <dbReference type="Google" id="ProtNLM"/>
    </source>
</evidence>
<dbReference type="Proteomes" id="UP000773469">
    <property type="component" value="Unassembled WGS sequence"/>
</dbReference>
<accession>A0ABQ4NTX2</accession>
<organism evidence="2 3">
    <name type="scientific">Shewanella colwelliana</name>
    <name type="common">Alteromonas colwelliana</name>
    <dbReference type="NCBI Taxonomy" id="23"/>
    <lineage>
        <taxon>Bacteria</taxon>
        <taxon>Pseudomonadati</taxon>
        <taxon>Pseudomonadota</taxon>
        <taxon>Gammaproteobacteria</taxon>
        <taxon>Alteromonadales</taxon>
        <taxon>Shewanellaceae</taxon>
        <taxon>Shewanella</taxon>
    </lineage>
</organism>
<proteinExistence type="predicted"/>
<evidence type="ECO:0000256" key="1">
    <source>
        <dbReference type="SAM" id="SignalP"/>
    </source>
</evidence>
<name>A0ABQ4NTX2_SHECO</name>
<sequence length="115" mass="12267">MKLKFSVLLASCLVLLGCNTAKHGSFIDKTFSSVSSNGLLWLGKVNGYSCQTNILYVFPKGEAASTSNAIEDAKRQYPHTVLLADVAIDDRVEIGFGYSVQCIVVTGSAYGSASH</sequence>
<keyword evidence="1" id="KW-0732">Signal</keyword>